<dbReference type="EMBL" id="JAECZC010000015">
    <property type="protein sequence ID" value="MBH8562719.1"/>
    <property type="molecule type" value="Genomic_DNA"/>
</dbReference>
<dbReference type="AlphaFoldDB" id="A0A8J7HUE3"/>
<name>A0A8J7HUE3_9NOST</name>
<dbReference type="RefSeq" id="WP_198124624.1">
    <property type="nucleotide sequence ID" value="NZ_JAECZC010000015.1"/>
</dbReference>
<comment type="caution">
    <text evidence="1">The sequence shown here is derived from an EMBL/GenBank/DDBJ whole genome shotgun (WGS) entry which is preliminary data.</text>
</comment>
<gene>
    <name evidence="1" type="ORF">I8748_11100</name>
</gene>
<organism evidence="1 2">
    <name type="scientific">Amazonocrinis nigriterrae CENA67</name>
    <dbReference type="NCBI Taxonomy" id="2794033"/>
    <lineage>
        <taxon>Bacteria</taxon>
        <taxon>Bacillati</taxon>
        <taxon>Cyanobacteriota</taxon>
        <taxon>Cyanophyceae</taxon>
        <taxon>Nostocales</taxon>
        <taxon>Nostocaceae</taxon>
        <taxon>Amazonocrinis</taxon>
        <taxon>Amazonocrinis nigriterrae</taxon>
    </lineage>
</organism>
<protein>
    <submittedName>
        <fullName evidence="1">Uncharacterized protein</fullName>
    </submittedName>
</protein>
<sequence length="239" mass="28158">MAHKRTLNKKRLTRKQVQELIESEGKLHEEFTKFFEVTDSTGYKDQPLVYELPNDKFLFVFDPNDLSTPAKGDIYPKEYFLKFVQQTQKIREYCANNRGNSVAHWYYYSKYKVELINHIDELIHELGEQLQINHRQLDFSYMSLDIISKKAEAYGINEIQSNLYDNLVAYVGEILKHRKNGHWAINSDSIDIKYPYISAGVDGVMMPINVIWLEIIDIEPIDLRKQTANEVQRFSLRQT</sequence>
<proteinExistence type="predicted"/>
<reference evidence="1 2" key="1">
    <citation type="journal article" date="2021" name="Int. J. Syst. Evol. Microbiol.">
        <title>Amazonocrinis nigriterrae gen. nov., sp. nov., Atlanticothrix silvestris gen. nov., sp. nov. and Dendronalium phyllosphericum gen. nov., sp. nov., nostocacean cyanobacteria from Brazilian environments.</title>
        <authorList>
            <person name="Alvarenga D.O."/>
            <person name="Andreote A.P.D."/>
            <person name="Branco L.H.Z."/>
            <person name="Delbaje E."/>
            <person name="Cruz R.B."/>
            <person name="Varani A.M."/>
            <person name="Fiore M.F."/>
        </authorList>
    </citation>
    <scope>NUCLEOTIDE SEQUENCE [LARGE SCALE GENOMIC DNA]</scope>
    <source>
        <strain evidence="1 2">CENA67</strain>
    </source>
</reference>
<evidence type="ECO:0000313" key="1">
    <source>
        <dbReference type="EMBL" id="MBH8562719.1"/>
    </source>
</evidence>
<keyword evidence="2" id="KW-1185">Reference proteome</keyword>
<dbReference type="Proteomes" id="UP000632766">
    <property type="component" value="Unassembled WGS sequence"/>
</dbReference>
<accession>A0A8J7HUE3</accession>
<evidence type="ECO:0000313" key="2">
    <source>
        <dbReference type="Proteomes" id="UP000632766"/>
    </source>
</evidence>